<gene>
    <name evidence="4" type="ORF">CAPTEDRAFT_211111</name>
</gene>
<feature type="chain" id="PRO_5008787213" description="LRRNT domain-containing protein" evidence="3">
    <location>
        <begin position="19"/>
        <end position="455"/>
    </location>
</feature>
<feature type="signal peptide" evidence="3">
    <location>
        <begin position="1"/>
        <end position="18"/>
    </location>
</feature>
<keyword evidence="6" id="KW-1185">Reference proteome</keyword>
<name>R7TNV9_CAPTE</name>
<keyword evidence="3" id="KW-0732">Signal</keyword>
<dbReference type="EnsemblMetazoa" id="CapteT211111">
    <property type="protein sequence ID" value="CapteP211111"/>
    <property type="gene ID" value="CapteG211111"/>
</dbReference>
<evidence type="ECO:0000313" key="6">
    <source>
        <dbReference type="Proteomes" id="UP000014760"/>
    </source>
</evidence>
<keyword evidence="2" id="KW-0812">Transmembrane</keyword>
<dbReference type="EMBL" id="AMQN01011928">
    <property type="status" value="NOT_ANNOTATED_CDS"/>
    <property type="molecule type" value="Genomic_DNA"/>
</dbReference>
<evidence type="ECO:0000313" key="5">
    <source>
        <dbReference type="EnsemblMetazoa" id="CapteP211111"/>
    </source>
</evidence>
<sequence length="455" mass="50780">MASLALLIWSMCIIGIQACPQQCSCVNGQKVFRCRLTQALEARAFPWDAEEIEIIYQKTSPLINIQSETFVDLTALKLLKIKGVVGSIRPGAFRNISDEKSNGTTLSKLHLWTLTVYTVEREAFQDVRHFDAFKITSTWIGTINKRSFSNIREIQEMNIWNVNISSISSLAFQLSDIHSLTMKLVNMKHLSNGAFYGSHRFGHMDFWKTCVACMGRQSFVGITKIASAEFSSSVFPSTPMLSRHNMACEALKDFVCLNASVRENISMMVDESEVMCTRLAEDDWLFHLNIVDDGINHVRYTVGFVCGGIFFFVMLGLYMGNRTTCGHHNKVWHHPHRSSSSNQARGFGLPIGVVQLRTIVRPPAQSRCTDRGGPSAASAEEAPPPPILPVSNQFVSTRHQSSPSYSRVFYTSSTIAMPPSYEDCIKIPAYEAIEGIPTSPPPSYSADSSLSDMRY</sequence>
<evidence type="ECO:0000256" key="3">
    <source>
        <dbReference type="SAM" id="SignalP"/>
    </source>
</evidence>
<reference evidence="5" key="3">
    <citation type="submission" date="2015-06" db="UniProtKB">
        <authorList>
            <consortium name="EnsemblMetazoa"/>
        </authorList>
    </citation>
    <scope>IDENTIFICATION</scope>
</reference>
<dbReference type="HOGENOM" id="CLU_601643_0_0_1"/>
<accession>R7TNV9</accession>
<dbReference type="InterPro" id="IPR026906">
    <property type="entry name" value="LRR_5"/>
</dbReference>
<dbReference type="SUPFAM" id="SSF52058">
    <property type="entry name" value="L domain-like"/>
    <property type="match status" value="1"/>
</dbReference>
<reference evidence="4 6" key="2">
    <citation type="journal article" date="2013" name="Nature">
        <title>Insights into bilaterian evolution from three spiralian genomes.</title>
        <authorList>
            <person name="Simakov O."/>
            <person name="Marletaz F."/>
            <person name="Cho S.J."/>
            <person name="Edsinger-Gonzales E."/>
            <person name="Havlak P."/>
            <person name="Hellsten U."/>
            <person name="Kuo D.H."/>
            <person name="Larsson T."/>
            <person name="Lv J."/>
            <person name="Arendt D."/>
            <person name="Savage R."/>
            <person name="Osoegawa K."/>
            <person name="de Jong P."/>
            <person name="Grimwood J."/>
            <person name="Chapman J.A."/>
            <person name="Shapiro H."/>
            <person name="Aerts A."/>
            <person name="Otillar R.P."/>
            <person name="Terry A.Y."/>
            <person name="Boore J.L."/>
            <person name="Grigoriev I.V."/>
            <person name="Lindberg D.R."/>
            <person name="Seaver E.C."/>
            <person name="Weisblat D.A."/>
            <person name="Putnam N.H."/>
            <person name="Rokhsar D.S."/>
        </authorList>
    </citation>
    <scope>NUCLEOTIDE SEQUENCE</scope>
    <source>
        <strain evidence="4 6">I ESC-2004</strain>
    </source>
</reference>
<dbReference type="AlphaFoldDB" id="R7TNV9"/>
<protein>
    <recommendedName>
        <fullName evidence="7">LRRNT domain-containing protein</fullName>
    </recommendedName>
</protein>
<dbReference type="InterPro" id="IPR032675">
    <property type="entry name" value="LRR_dom_sf"/>
</dbReference>
<dbReference type="Gene3D" id="3.80.10.10">
    <property type="entry name" value="Ribonuclease Inhibitor"/>
    <property type="match status" value="1"/>
</dbReference>
<dbReference type="EMBL" id="KB309187">
    <property type="protein sequence ID" value="ELT95242.1"/>
    <property type="molecule type" value="Genomic_DNA"/>
</dbReference>
<evidence type="ECO:0000313" key="4">
    <source>
        <dbReference type="EMBL" id="ELT95242.1"/>
    </source>
</evidence>
<reference evidence="6" key="1">
    <citation type="submission" date="2012-12" db="EMBL/GenBank/DDBJ databases">
        <authorList>
            <person name="Hellsten U."/>
            <person name="Grimwood J."/>
            <person name="Chapman J.A."/>
            <person name="Shapiro H."/>
            <person name="Aerts A."/>
            <person name="Otillar R.P."/>
            <person name="Terry A.Y."/>
            <person name="Boore J.L."/>
            <person name="Simakov O."/>
            <person name="Marletaz F."/>
            <person name="Cho S.-J."/>
            <person name="Edsinger-Gonzales E."/>
            <person name="Havlak P."/>
            <person name="Kuo D.-H."/>
            <person name="Larsson T."/>
            <person name="Lv J."/>
            <person name="Arendt D."/>
            <person name="Savage R."/>
            <person name="Osoegawa K."/>
            <person name="de Jong P."/>
            <person name="Lindberg D.R."/>
            <person name="Seaver E.C."/>
            <person name="Weisblat D.A."/>
            <person name="Putnam N.H."/>
            <person name="Grigoriev I.V."/>
            <person name="Rokhsar D.S."/>
        </authorList>
    </citation>
    <scope>NUCLEOTIDE SEQUENCE</scope>
    <source>
        <strain evidence="6">I ESC-2004</strain>
    </source>
</reference>
<evidence type="ECO:0008006" key="7">
    <source>
        <dbReference type="Google" id="ProtNLM"/>
    </source>
</evidence>
<organism evidence="4">
    <name type="scientific">Capitella teleta</name>
    <name type="common">Polychaete worm</name>
    <dbReference type="NCBI Taxonomy" id="283909"/>
    <lineage>
        <taxon>Eukaryota</taxon>
        <taxon>Metazoa</taxon>
        <taxon>Spiralia</taxon>
        <taxon>Lophotrochozoa</taxon>
        <taxon>Annelida</taxon>
        <taxon>Polychaeta</taxon>
        <taxon>Sedentaria</taxon>
        <taxon>Scolecida</taxon>
        <taxon>Capitellidae</taxon>
        <taxon>Capitella</taxon>
    </lineage>
</organism>
<keyword evidence="2" id="KW-1133">Transmembrane helix</keyword>
<dbReference type="STRING" id="283909.R7TNV9"/>
<feature type="compositionally biased region" description="Polar residues" evidence="1">
    <location>
        <begin position="445"/>
        <end position="455"/>
    </location>
</feature>
<dbReference type="Pfam" id="PF13306">
    <property type="entry name" value="LRR_5"/>
    <property type="match status" value="1"/>
</dbReference>
<proteinExistence type="predicted"/>
<evidence type="ECO:0000256" key="2">
    <source>
        <dbReference type="SAM" id="Phobius"/>
    </source>
</evidence>
<dbReference type="Proteomes" id="UP000014760">
    <property type="component" value="Unassembled WGS sequence"/>
</dbReference>
<feature type="transmembrane region" description="Helical" evidence="2">
    <location>
        <begin position="300"/>
        <end position="320"/>
    </location>
</feature>
<keyword evidence="2" id="KW-0472">Membrane</keyword>
<feature type="region of interest" description="Disordered" evidence="1">
    <location>
        <begin position="364"/>
        <end position="392"/>
    </location>
</feature>
<evidence type="ECO:0000256" key="1">
    <source>
        <dbReference type="SAM" id="MobiDB-lite"/>
    </source>
</evidence>
<feature type="region of interest" description="Disordered" evidence="1">
    <location>
        <begin position="434"/>
        <end position="455"/>
    </location>
</feature>